<reference evidence="2" key="1">
    <citation type="journal article" date="2014" name="Int. J. Syst. Evol. Microbiol.">
        <title>Complete genome sequence of Corynebacterium casei LMG S-19264T (=DSM 44701T), isolated from a smear-ripened cheese.</title>
        <authorList>
            <consortium name="US DOE Joint Genome Institute (JGI-PGF)"/>
            <person name="Walter F."/>
            <person name="Albersmeier A."/>
            <person name="Kalinowski J."/>
            <person name="Ruckert C."/>
        </authorList>
    </citation>
    <scope>NUCLEOTIDE SEQUENCE</scope>
    <source>
        <strain evidence="2">CCM 7897</strain>
    </source>
</reference>
<feature type="compositionally biased region" description="Low complexity" evidence="1">
    <location>
        <begin position="129"/>
        <end position="153"/>
    </location>
</feature>
<reference evidence="2" key="2">
    <citation type="submission" date="2020-09" db="EMBL/GenBank/DDBJ databases">
        <authorList>
            <person name="Sun Q."/>
            <person name="Sedlacek I."/>
        </authorList>
    </citation>
    <scope>NUCLEOTIDE SEQUENCE</scope>
    <source>
        <strain evidence="2">CCM 7897</strain>
    </source>
</reference>
<organism evidence="2 3">
    <name type="scientific">Azorhizobium oxalatiphilum</name>
    <dbReference type="NCBI Taxonomy" id="980631"/>
    <lineage>
        <taxon>Bacteria</taxon>
        <taxon>Pseudomonadati</taxon>
        <taxon>Pseudomonadota</taxon>
        <taxon>Alphaproteobacteria</taxon>
        <taxon>Hyphomicrobiales</taxon>
        <taxon>Xanthobacteraceae</taxon>
        <taxon>Azorhizobium</taxon>
    </lineage>
</organism>
<keyword evidence="3" id="KW-1185">Reference proteome</keyword>
<feature type="compositionally biased region" description="Gly residues" evidence="1">
    <location>
        <begin position="85"/>
        <end position="95"/>
    </location>
</feature>
<dbReference type="InterPro" id="IPR018648">
    <property type="entry name" value="DUF2076"/>
</dbReference>
<protein>
    <submittedName>
        <fullName evidence="2">ABC transporter substrate-binding protein</fullName>
    </submittedName>
</protein>
<proteinExistence type="predicted"/>
<gene>
    <name evidence="2" type="ORF">GCM10007301_46090</name>
</gene>
<evidence type="ECO:0000256" key="1">
    <source>
        <dbReference type="SAM" id="MobiDB-lite"/>
    </source>
</evidence>
<evidence type="ECO:0000313" key="3">
    <source>
        <dbReference type="Proteomes" id="UP000606044"/>
    </source>
</evidence>
<feature type="compositionally biased region" description="Polar residues" evidence="1">
    <location>
        <begin position="222"/>
        <end position="241"/>
    </location>
</feature>
<accession>A0A917CB50</accession>
<feature type="region of interest" description="Disordered" evidence="1">
    <location>
        <begin position="71"/>
        <end position="159"/>
    </location>
</feature>
<name>A0A917CB50_9HYPH</name>
<feature type="compositionally biased region" description="Low complexity" evidence="1">
    <location>
        <begin position="71"/>
        <end position="84"/>
    </location>
</feature>
<dbReference type="AlphaFoldDB" id="A0A917CB50"/>
<feature type="compositionally biased region" description="Acidic residues" evidence="1">
    <location>
        <begin position="244"/>
        <end position="254"/>
    </location>
</feature>
<comment type="caution">
    <text evidence="2">The sequence shown here is derived from an EMBL/GenBank/DDBJ whole genome shotgun (WGS) entry which is preliminary data.</text>
</comment>
<dbReference type="Proteomes" id="UP000606044">
    <property type="component" value="Unassembled WGS sequence"/>
</dbReference>
<dbReference type="EMBL" id="BMCT01000008">
    <property type="protein sequence ID" value="GGF80800.1"/>
    <property type="molecule type" value="Genomic_DNA"/>
</dbReference>
<evidence type="ECO:0000313" key="2">
    <source>
        <dbReference type="EMBL" id="GGF80800.1"/>
    </source>
</evidence>
<feature type="region of interest" description="Disordered" evidence="1">
    <location>
        <begin position="213"/>
        <end position="260"/>
    </location>
</feature>
<dbReference type="Pfam" id="PF09849">
    <property type="entry name" value="DUF2076"/>
    <property type="match status" value="1"/>
</dbReference>
<sequence>MTPEERALLDGLFDRMRGVENQPRDAEAEALIARRTADAPHAAYTLSQTVLVQEHALQQAAARIQELEAQARNAQQAQPQSSGSFLGGLFGGGSAPRGTSVPTSGARSEAPMGLPQGYNSAQQGGFGQQPGYPQQPAGGPWGQQPQQFQQRPGMFGGGGGGGGFLQGALATAAGVAGGALLFQGIQGLMSHGTGPIADQASAAVGDLGAQAQNALGGAPDQMASNDISGWQNDNGDQQTASYDDGGDDGGDFGGDDSSWG</sequence>
<dbReference type="RefSeq" id="WP_188583019.1">
    <property type="nucleotide sequence ID" value="NZ_BMCT01000008.1"/>
</dbReference>